<proteinExistence type="predicted"/>
<dbReference type="PANTHER" id="PTHR42085">
    <property type="entry name" value="F-BOX DOMAIN-CONTAINING PROTEIN"/>
    <property type="match status" value="1"/>
</dbReference>
<evidence type="ECO:0000313" key="2">
    <source>
        <dbReference type="Proteomes" id="UP000316270"/>
    </source>
</evidence>
<gene>
    <name evidence="1" type="ORF">FKW77_007329</name>
</gene>
<dbReference type="AlphaFoldDB" id="A0A517L3P2"/>
<evidence type="ECO:0008006" key="3">
    <source>
        <dbReference type="Google" id="ProtNLM"/>
    </source>
</evidence>
<dbReference type="OrthoDB" id="62952at2759"/>
<organism evidence="1 2">
    <name type="scientific">Venturia effusa</name>
    <dbReference type="NCBI Taxonomy" id="50376"/>
    <lineage>
        <taxon>Eukaryota</taxon>
        <taxon>Fungi</taxon>
        <taxon>Dikarya</taxon>
        <taxon>Ascomycota</taxon>
        <taxon>Pezizomycotina</taxon>
        <taxon>Dothideomycetes</taxon>
        <taxon>Pleosporomycetidae</taxon>
        <taxon>Venturiales</taxon>
        <taxon>Venturiaceae</taxon>
        <taxon>Venturia</taxon>
    </lineage>
</organism>
<protein>
    <recommendedName>
        <fullName evidence="3">F-box domain-containing protein</fullName>
    </recommendedName>
</protein>
<evidence type="ECO:0000313" key="1">
    <source>
        <dbReference type="EMBL" id="QDS70246.1"/>
    </source>
</evidence>
<name>A0A517L3P2_9PEZI</name>
<dbReference type="PANTHER" id="PTHR42085:SF7">
    <property type="entry name" value="F-BOX DOMAIN-CONTAINING PROTEIN"/>
    <property type="match status" value="1"/>
</dbReference>
<dbReference type="STRING" id="50376.A0A517L3P2"/>
<accession>A0A517L3P2</accession>
<dbReference type="InterPro" id="IPR038883">
    <property type="entry name" value="AN11006-like"/>
</dbReference>
<keyword evidence="2" id="KW-1185">Reference proteome</keyword>
<dbReference type="EMBL" id="CP042188">
    <property type="protein sequence ID" value="QDS70246.1"/>
    <property type="molecule type" value="Genomic_DNA"/>
</dbReference>
<dbReference type="Proteomes" id="UP000316270">
    <property type="component" value="Chromosome 4"/>
</dbReference>
<reference evidence="1 2" key="1">
    <citation type="submission" date="2019-07" db="EMBL/GenBank/DDBJ databases">
        <title>Finished genome of Venturia effusa.</title>
        <authorList>
            <person name="Young C.A."/>
            <person name="Cox M.P."/>
            <person name="Ganley A.R.D."/>
            <person name="David W.J."/>
        </authorList>
    </citation>
    <scope>NUCLEOTIDE SEQUENCE [LARGE SCALE GENOMIC DNA]</scope>
    <source>
        <strain evidence="2">albino</strain>
    </source>
</reference>
<sequence length="379" mass="42939">MEGIRPAQAIEVRWSHVFAVDMKVVENDPLGSRRVMRVEGKGCRGEEEKKAPTRIEVALTVNTTANPLVPRLARAFSPSVPVEHHEHEHKVPPTPTSLITNLHTLHLICLTPTTAMADDDTHLDSYFLKLPIELRRNIYSLLLPSTMKESSPQKQTGTLWRRGCISLLQVSRIIYEECADMLYGTNTIEIDIKYDGIKFRFSWLTRSGLKPKILYPFPAERFRRNVKRMRHFVINVEHVDSYQGMIKYNCGGPGLTAGVKSQVRAFVQHVQTLKALGRIIIRLSNGDKVLSDIRRVKVYCVEREKNTKVTQSVLDPFRNLNGVRRAEVMGSVTPEYAAAIEQAMTAQGTTASHMSPDGKSEESSLDPAVLWRWKHCWNA</sequence>